<dbReference type="Gene3D" id="1.10.150.20">
    <property type="entry name" value="5' to 3' exonuclease, C-terminal subdomain"/>
    <property type="match status" value="1"/>
</dbReference>
<evidence type="ECO:0000259" key="13">
    <source>
        <dbReference type="SMART" id="SM01311"/>
    </source>
</evidence>
<evidence type="ECO:0000256" key="4">
    <source>
        <dbReference type="ARBA" id="ARBA00022478"/>
    </source>
</evidence>
<feature type="compositionally biased region" description="Basic and acidic residues" evidence="12">
    <location>
        <begin position="1814"/>
        <end position="1824"/>
    </location>
</feature>
<dbReference type="Pfam" id="PF01425">
    <property type="entry name" value="Amidase"/>
    <property type="match status" value="2"/>
</dbReference>
<dbReference type="EMBL" id="CAJVRM010000079">
    <property type="protein sequence ID" value="CAG8973759.1"/>
    <property type="molecule type" value="Genomic_DNA"/>
</dbReference>
<dbReference type="InterPro" id="IPR036928">
    <property type="entry name" value="AS_sf"/>
</dbReference>
<evidence type="ECO:0000256" key="8">
    <source>
        <dbReference type="ARBA" id="ARBA00023128"/>
    </source>
</evidence>
<comment type="caution">
    <text evidence="14">The sequence shown here is derived from an EMBL/GenBank/DDBJ whole genome shotgun (WGS) entry which is preliminary data.</text>
</comment>
<dbReference type="SUPFAM" id="SSF75304">
    <property type="entry name" value="Amidase signature (AS) enzymes"/>
    <property type="match status" value="2"/>
</dbReference>
<dbReference type="Gene3D" id="1.10.287.280">
    <property type="match status" value="1"/>
</dbReference>
<evidence type="ECO:0000256" key="1">
    <source>
        <dbReference type="ARBA" id="ARBA00004026"/>
    </source>
</evidence>
<dbReference type="SUPFAM" id="SSF56672">
    <property type="entry name" value="DNA/RNA polymerases"/>
    <property type="match status" value="1"/>
</dbReference>
<dbReference type="OrthoDB" id="276422at2759"/>
<dbReference type="Pfam" id="PF00940">
    <property type="entry name" value="RNA_pol"/>
    <property type="match status" value="1"/>
</dbReference>
<dbReference type="PANTHER" id="PTHR10102:SF0">
    <property type="entry name" value="DNA-DIRECTED RNA POLYMERASE, MITOCHONDRIAL"/>
    <property type="match status" value="1"/>
</dbReference>
<dbReference type="SMART" id="SM01311">
    <property type="entry name" value="RPOL_N"/>
    <property type="match status" value="1"/>
</dbReference>
<dbReference type="FunFam" id="1.10.150.20:FF:000041">
    <property type="entry name" value="DNA-directed RNA polymerase"/>
    <property type="match status" value="1"/>
</dbReference>
<protein>
    <recommendedName>
        <fullName evidence="11">DNA-directed RNA polymerase</fullName>
        <ecNumber evidence="11">2.7.7.6</ecNumber>
    </recommendedName>
</protein>
<evidence type="ECO:0000256" key="9">
    <source>
        <dbReference type="ARBA" id="ARBA00023163"/>
    </source>
</evidence>
<dbReference type="PROSITE" id="PS00489">
    <property type="entry name" value="RNA_POL_PHAGE_2"/>
    <property type="match status" value="1"/>
</dbReference>
<feature type="region of interest" description="Disordered" evidence="12">
    <location>
        <begin position="1814"/>
        <end position="1858"/>
    </location>
</feature>
<dbReference type="InterPro" id="IPR046950">
    <property type="entry name" value="DNA-dir_Rpol_C_phage-type"/>
</dbReference>
<keyword evidence="15" id="KW-1185">Reference proteome</keyword>
<keyword evidence="6 11" id="KW-0548">Nucleotidyltransferase</keyword>
<dbReference type="EC" id="2.7.7.6" evidence="11"/>
<dbReference type="InterPro" id="IPR043502">
    <property type="entry name" value="DNA/RNA_pol_sf"/>
</dbReference>
<evidence type="ECO:0000256" key="6">
    <source>
        <dbReference type="ARBA" id="ARBA00022695"/>
    </source>
</evidence>
<evidence type="ECO:0000256" key="10">
    <source>
        <dbReference type="ARBA" id="ARBA00048552"/>
    </source>
</evidence>
<dbReference type="Gene3D" id="3.90.1300.10">
    <property type="entry name" value="Amidase signature (AS) domain"/>
    <property type="match status" value="2"/>
</dbReference>
<dbReference type="Gene3D" id="1.10.287.260">
    <property type="match status" value="1"/>
</dbReference>
<keyword evidence="5 11" id="KW-0808">Transferase</keyword>
<dbReference type="InterPro" id="IPR024075">
    <property type="entry name" value="DNA-dir_RNA_pol_helix_hairp_sf"/>
</dbReference>
<name>A0A9N9LEJ5_9HELO</name>
<evidence type="ECO:0000256" key="11">
    <source>
        <dbReference type="RuleBase" id="RU003805"/>
    </source>
</evidence>
<comment type="similarity">
    <text evidence="3 11">Belongs to the phage and mitochondrial RNA polymerase family.</text>
</comment>
<accession>A0A9N9LEJ5</accession>
<dbReference type="Proteomes" id="UP000701801">
    <property type="component" value="Unassembled WGS sequence"/>
</dbReference>
<evidence type="ECO:0000256" key="5">
    <source>
        <dbReference type="ARBA" id="ARBA00022679"/>
    </source>
</evidence>
<evidence type="ECO:0000313" key="14">
    <source>
        <dbReference type="EMBL" id="CAG8973759.1"/>
    </source>
</evidence>
<evidence type="ECO:0000313" key="15">
    <source>
        <dbReference type="Proteomes" id="UP000701801"/>
    </source>
</evidence>
<keyword evidence="8" id="KW-0496">Mitochondrion</keyword>
<organism evidence="14 15">
    <name type="scientific">Hymenoscyphus albidus</name>
    <dbReference type="NCBI Taxonomy" id="595503"/>
    <lineage>
        <taxon>Eukaryota</taxon>
        <taxon>Fungi</taxon>
        <taxon>Dikarya</taxon>
        <taxon>Ascomycota</taxon>
        <taxon>Pezizomycotina</taxon>
        <taxon>Leotiomycetes</taxon>
        <taxon>Helotiales</taxon>
        <taxon>Helotiaceae</taxon>
        <taxon>Hymenoscyphus</taxon>
    </lineage>
</organism>
<evidence type="ECO:0000256" key="12">
    <source>
        <dbReference type="SAM" id="MobiDB-lite"/>
    </source>
</evidence>
<keyword evidence="7" id="KW-0809">Transit peptide</keyword>
<dbReference type="GO" id="GO:0006390">
    <property type="term" value="P:mitochondrial transcription"/>
    <property type="evidence" value="ECO:0007669"/>
    <property type="project" value="TreeGrafter"/>
</dbReference>
<comment type="catalytic activity">
    <reaction evidence="10 11">
        <text>RNA(n) + a ribonucleoside 5'-triphosphate = RNA(n+1) + diphosphate</text>
        <dbReference type="Rhea" id="RHEA:21248"/>
        <dbReference type="Rhea" id="RHEA-COMP:14527"/>
        <dbReference type="Rhea" id="RHEA-COMP:17342"/>
        <dbReference type="ChEBI" id="CHEBI:33019"/>
        <dbReference type="ChEBI" id="CHEBI:61557"/>
        <dbReference type="ChEBI" id="CHEBI:140395"/>
        <dbReference type="EC" id="2.7.7.6"/>
    </reaction>
</comment>
<keyword evidence="4 11" id="KW-0240">DNA-directed RNA polymerase</keyword>
<dbReference type="PROSITE" id="PS00900">
    <property type="entry name" value="RNA_POL_PHAGE_1"/>
    <property type="match status" value="1"/>
</dbReference>
<dbReference type="Gene3D" id="1.10.1320.10">
    <property type="entry name" value="DNA-directed RNA polymerase, N-terminal domain"/>
    <property type="match status" value="1"/>
</dbReference>
<proteinExistence type="inferred from homology"/>
<dbReference type="InterPro" id="IPR037159">
    <property type="entry name" value="RNA_POL_N_sf"/>
</dbReference>
<dbReference type="GO" id="GO:0034245">
    <property type="term" value="C:mitochondrial DNA-directed RNA polymerase complex"/>
    <property type="evidence" value="ECO:0007669"/>
    <property type="project" value="TreeGrafter"/>
</dbReference>
<dbReference type="InterPro" id="IPR002092">
    <property type="entry name" value="DNA-dir_Rpol_phage-type"/>
</dbReference>
<evidence type="ECO:0000256" key="2">
    <source>
        <dbReference type="ARBA" id="ARBA00004173"/>
    </source>
</evidence>
<reference evidence="14" key="1">
    <citation type="submission" date="2021-07" db="EMBL/GenBank/DDBJ databases">
        <authorList>
            <person name="Durling M."/>
        </authorList>
    </citation>
    <scope>NUCLEOTIDE SEQUENCE</scope>
</reference>
<evidence type="ECO:0000256" key="3">
    <source>
        <dbReference type="ARBA" id="ARBA00009493"/>
    </source>
</evidence>
<dbReference type="FunFam" id="1.10.287.280:FF:000001">
    <property type="entry name" value="DNA-directed RNA polymerase"/>
    <property type="match status" value="1"/>
</dbReference>
<dbReference type="PANTHER" id="PTHR10102">
    <property type="entry name" value="DNA-DIRECTED RNA POLYMERASE, MITOCHONDRIAL"/>
    <property type="match status" value="1"/>
</dbReference>
<dbReference type="InterPro" id="IPR023631">
    <property type="entry name" value="Amidase_dom"/>
</dbReference>
<dbReference type="GO" id="GO:0003899">
    <property type="term" value="F:DNA-directed RNA polymerase activity"/>
    <property type="evidence" value="ECO:0007669"/>
    <property type="project" value="UniProtKB-EC"/>
</dbReference>
<dbReference type="InterPro" id="IPR029262">
    <property type="entry name" value="RPOL_N"/>
</dbReference>
<comment type="subcellular location">
    <subcellularLocation>
        <location evidence="2">Mitochondrion</location>
    </subcellularLocation>
</comment>
<dbReference type="GO" id="GO:0001018">
    <property type="term" value="F:mitochondrial promoter sequence-specific DNA binding"/>
    <property type="evidence" value="ECO:0007669"/>
    <property type="project" value="TreeGrafter"/>
</dbReference>
<sequence>MSLLSVTPAANVDVTEDDVSKIAAKYGYEFKGNEKAEFTTLLGATCNAMQFVAEMDDYQPEPDLSLAPRENIYFPEKADNPDNAWAYRFQLAHKAPSSDLLQGRTLCIKDNITVSGVPCLIGQAHDFGWIQKMDATVVSRILDAGGIIKGKAVCENLSTRQHHLQQEQALSTILMRKDIVLVAQVLGLQIWLRKRKLIWGLELIKVGRSGFLQVCVGCNEASIDYVGPMTRNCLDNALLLEAIAGVDGLDDRQRAGTPFRKDVPNYSRILKDTKEAGVKGFRIGVLKEGHSSKIIDPNVAAKFHAAVEIFRELGAIVEEISIPMHEIAPAIFGAASKQGRAIGRAGRTTGRRQVMLTDLYERMLPLTAGAMDKMSPINKNGVFSGDFCWEKFPFVYAKAINLGRKLTETYNEALAKYDVLVMPTTITAADPLPLESDSAVTKMSKTIGKLDNTCPFNATGHPALAIPIGFVPAAADVSVRVPASMQIVGNHFDEIMCLKCVSTTAQRRWATDTAPQRPELRRRRNSNDISNTNTRRSMATALAYEDIPFESGFSVPPPSPSYTKNRGLPQSHLVPAPDLYGDARIFKKLVTSEQKIKSVGNGISGDVSEVLAVFHACLAVGRIERAGVILHRILWKTKMTDEETIDLNNQYLRASVEHISTPPSEAARQAIHKWFELEIRLKQVPFTAETIAYMLKASLHSPAEETGGNRRRLVRRYMAMVPGDEVLEVFATDLLTGAELNQINQICPRYNLADPLIDMDIEQPESPMEHYEASAELGNKRAIVEKKAANAEVKPVKQKGLGLKSLKKALSLFSNIPSGGLSMGDKTLEEQRQIQTELEQGAVDAAMYRWRDEHESLVKMGVSSSLQTKSIGARMWQWQLILTKTLKRELELVEVAETIQIKTRKDEERCLYGPFLRMLAPDQLAALTILTCMSQLGSSGADKGLGLTRLVMSLGNAVEEECLFQAIDKARKKHLWPKSGALDLGNLKKLTRERGTGTATRLVTSLSKESGKSSDLGWAAWPLNLKAKVGAYLLSALVDGAKVPVVCKHKTTQVENVQLQPAFTHSFHYRLGKKIGILSANKALVESLKREPVHGLLAKHLPMLVEPDPWTMFDKGGFLAHPSKLMRVKQGDKDQRYYAEAAIGQGDMKELCKGLDVLGKTGWTINQPVFEVMLEAWNSGKAVANIPPENPEIEIPEEPESTQDPLQRRKWLHEVKRIANQKTGLHSQRCFQNFQLEIARALRDETFYFPHNLDFRGRAYPIPPYLNHMGADHCRGLLRFAKGKELGETGLKWLKIHLSNVFGYDKASLREREEFADTHVAEIYDSASNPMGGDKWWLDAEDPWQCLAACMEIKSALDSPDPARFVSKLPVHQDGTCNGLQHYAALGGDLWGAKQVNLVPSDRPADVYSAVAELVQKEISKDAQNRNPHAAQLDGKITRKTVKQTVMTNVYGVTYVGAKSQVKKQLLASLPDLGTDQVTVEALAGYVASKIFKVLGNMFKGAHDIQFWFGECAGRISTSLTREQISFIEAELPNLNNQTPRGKIRVLEQLNTNCMFRSTVIWTTPLNMPVVQPYRSSKTKSVLTSMQNILLMNPHRTDPVQKRKQLQAFPPNFVHSLDATHMLLSAIECDRAGLSFAAVHDSFWTHAADVPIMNIALRDSFIKLHEEDVIARLRDEFVSRYQGSMYQAQIRINTDVAEKIAKWRKANPLPKKYNGGPKKPGYLHELILERERSRLLESDNPEEVKVGMEMVTPASIFAKFSKHGDLLSDPHVAEVALGALSKGETSIKGVGEEEEDLDQTHSEQIYDDQIHDEQTHDEQFHESDPENDALLPEHQSDEADSGEQDSESTNRGPSPWKKIFMKQRNKKRTAIPVWLPLTFPPIPKKGGFDVSQTKNSQYFFS</sequence>
<evidence type="ECO:0000256" key="7">
    <source>
        <dbReference type="ARBA" id="ARBA00022946"/>
    </source>
</evidence>
<gene>
    <name evidence="14" type="ORF">HYALB_00007709</name>
</gene>
<dbReference type="Pfam" id="PF14700">
    <property type="entry name" value="RPOL_N"/>
    <property type="match status" value="1"/>
</dbReference>
<comment type="function">
    <text evidence="1 11">DNA-dependent RNA polymerase catalyzes the transcription of DNA into RNA using the four ribonucleoside triphosphates as substrates.</text>
</comment>
<keyword evidence="9 11" id="KW-0804">Transcription</keyword>
<feature type="region of interest" description="Disordered" evidence="12">
    <location>
        <begin position="509"/>
        <end position="535"/>
    </location>
</feature>
<feature type="domain" description="DNA-directed RNA polymerase N-terminal" evidence="13">
    <location>
        <begin position="833"/>
        <end position="1160"/>
    </location>
</feature>